<evidence type="ECO:0000256" key="2">
    <source>
        <dbReference type="ARBA" id="ARBA00022692"/>
    </source>
</evidence>
<evidence type="ECO:0000256" key="1">
    <source>
        <dbReference type="ARBA" id="ARBA00004370"/>
    </source>
</evidence>
<feature type="compositionally biased region" description="Low complexity" evidence="5">
    <location>
        <begin position="156"/>
        <end position="200"/>
    </location>
</feature>
<evidence type="ECO:0000256" key="6">
    <source>
        <dbReference type="SAM" id="Phobius"/>
    </source>
</evidence>
<feature type="signal peptide" evidence="7">
    <location>
        <begin position="1"/>
        <end position="22"/>
    </location>
</feature>
<dbReference type="Proteomes" id="UP000887568">
    <property type="component" value="Unplaced"/>
</dbReference>
<comment type="subcellular location">
    <subcellularLocation>
        <location evidence="1">Membrane</location>
    </subcellularLocation>
</comment>
<keyword evidence="2 6" id="KW-0812">Transmembrane</keyword>
<dbReference type="GO" id="GO:0016020">
    <property type="term" value="C:membrane"/>
    <property type="evidence" value="ECO:0007669"/>
    <property type="project" value="UniProtKB-SubCell"/>
</dbReference>
<reference evidence="8" key="1">
    <citation type="submission" date="2022-11" db="UniProtKB">
        <authorList>
            <consortium name="EnsemblMetazoa"/>
        </authorList>
    </citation>
    <scope>IDENTIFICATION</scope>
</reference>
<keyword evidence="7" id="KW-0732">Signal</keyword>
<dbReference type="PANTHER" id="PTHR31395:SF23">
    <property type="entry name" value="GEO05642P1"/>
    <property type="match status" value="1"/>
</dbReference>
<dbReference type="InterPro" id="IPR026910">
    <property type="entry name" value="Shisa"/>
</dbReference>
<keyword evidence="9" id="KW-1185">Reference proteome</keyword>
<feature type="region of interest" description="Disordered" evidence="5">
    <location>
        <begin position="132"/>
        <end position="256"/>
    </location>
</feature>
<dbReference type="RefSeq" id="XP_038071529.1">
    <property type="nucleotide sequence ID" value="XM_038215601.1"/>
</dbReference>
<dbReference type="PANTHER" id="PTHR31395">
    <property type="entry name" value="SHISA"/>
    <property type="match status" value="1"/>
</dbReference>
<feature type="transmembrane region" description="Helical" evidence="6">
    <location>
        <begin position="69"/>
        <end position="102"/>
    </location>
</feature>
<feature type="chain" id="PRO_5036688268" evidence="7">
    <location>
        <begin position="23"/>
        <end position="256"/>
    </location>
</feature>
<proteinExistence type="predicted"/>
<sequence>MALMWLVVRIVFVFVCFSPAFGEYCPGTYSNFWCPTYSDNDGQDECCQDNTPYNHCCYFDTDYESVYQLSVGAIVGIVIGSLILLGIIIAVIVAVCCCCCCATKSGAQGRRTGPTTVTHFQGGTQMTTMTAQSYSQGQPAYPGGQQVPTGQPPYPGQQAYPGQPQAYPGQPQAYPGQPQAYPGQPQGYPGQPMAYPGQPQAYPPPAGQYPGAQAASQYYPSTSAPAGQCPQPNVPGVIAGTGPSDPPPQYENSKET</sequence>
<protein>
    <submittedName>
        <fullName evidence="8">Uncharacterized protein</fullName>
    </submittedName>
</protein>
<name>A0A914B6E1_PATMI</name>
<dbReference type="EnsemblMetazoa" id="XM_038215601.1">
    <property type="protein sequence ID" value="XP_038071529.1"/>
    <property type="gene ID" value="LOC119740339"/>
</dbReference>
<keyword evidence="4 6" id="KW-0472">Membrane</keyword>
<evidence type="ECO:0000256" key="4">
    <source>
        <dbReference type="ARBA" id="ARBA00023136"/>
    </source>
</evidence>
<organism evidence="8 9">
    <name type="scientific">Patiria miniata</name>
    <name type="common">Bat star</name>
    <name type="synonym">Asterina miniata</name>
    <dbReference type="NCBI Taxonomy" id="46514"/>
    <lineage>
        <taxon>Eukaryota</taxon>
        <taxon>Metazoa</taxon>
        <taxon>Echinodermata</taxon>
        <taxon>Eleutherozoa</taxon>
        <taxon>Asterozoa</taxon>
        <taxon>Asteroidea</taxon>
        <taxon>Valvatacea</taxon>
        <taxon>Valvatida</taxon>
        <taxon>Asterinidae</taxon>
        <taxon>Patiria</taxon>
    </lineage>
</organism>
<dbReference type="GeneID" id="119740339"/>
<dbReference type="OMA" id="CCCATKS"/>
<feature type="compositionally biased region" description="Low complexity" evidence="5">
    <location>
        <begin position="208"/>
        <end position="220"/>
    </location>
</feature>
<keyword evidence="3 6" id="KW-1133">Transmembrane helix</keyword>
<dbReference type="AlphaFoldDB" id="A0A914B6E1"/>
<evidence type="ECO:0000313" key="9">
    <source>
        <dbReference type="Proteomes" id="UP000887568"/>
    </source>
</evidence>
<accession>A0A914B6E1</accession>
<evidence type="ECO:0000313" key="8">
    <source>
        <dbReference type="EnsemblMetazoa" id="XP_038071529.1"/>
    </source>
</evidence>
<evidence type="ECO:0000256" key="5">
    <source>
        <dbReference type="SAM" id="MobiDB-lite"/>
    </source>
</evidence>
<evidence type="ECO:0000256" key="3">
    <source>
        <dbReference type="ARBA" id="ARBA00022989"/>
    </source>
</evidence>
<evidence type="ECO:0000256" key="7">
    <source>
        <dbReference type="SAM" id="SignalP"/>
    </source>
</evidence>